<dbReference type="RefSeq" id="WP_011249278.1">
    <property type="nucleotide sequence ID" value="NC_006624.1"/>
</dbReference>
<evidence type="ECO:0000256" key="1">
    <source>
        <dbReference type="SAM" id="Phobius"/>
    </source>
</evidence>
<evidence type="ECO:0000313" key="2">
    <source>
        <dbReference type="EMBL" id="BAD84512.1"/>
    </source>
</evidence>
<accession>Q5JG09</accession>
<organism evidence="2 3">
    <name type="scientific">Thermococcus kodakarensis (strain ATCC BAA-918 / JCM 12380 / KOD1)</name>
    <name type="common">Pyrococcus kodakaraensis (strain KOD1)</name>
    <dbReference type="NCBI Taxonomy" id="69014"/>
    <lineage>
        <taxon>Archaea</taxon>
        <taxon>Methanobacteriati</taxon>
        <taxon>Methanobacteriota</taxon>
        <taxon>Thermococci</taxon>
        <taxon>Thermococcales</taxon>
        <taxon>Thermococcaceae</taxon>
        <taxon>Thermococcus</taxon>
    </lineage>
</organism>
<evidence type="ECO:0000313" key="3">
    <source>
        <dbReference type="Proteomes" id="UP000000536"/>
    </source>
</evidence>
<dbReference type="eggNOG" id="arCOG07128">
    <property type="taxonomic scope" value="Archaea"/>
</dbReference>
<protein>
    <submittedName>
        <fullName evidence="2">Hypothetical membrane protein, conserved</fullName>
    </submittedName>
</protein>
<keyword evidence="1" id="KW-0472">Membrane</keyword>
<dbReference type="KEGG" id="tko:TK0323"/>
<feature type="transmembrane region" description="Helical" evidence="1">
    <location>
        <begin position="328"/>
        <end position="347"/>
    </location>
</feature>
<dbReference type="HOGENOM" id="CLU_770789_0_0_2"/>
<reference evidence="2 3" key="1">
    <citation type="journal article" date="2005" name="Genome Res.">
        <title>Complete genome sequence of the hyperthermophilic archaeon Thermococcus kodakaraensis KOD1 and comparison with Pyrococcus genomes.</title>
        <authorList>
            <person name="Fukui T."/>
            <person name="Atomi H."/>
            <person name="Kanai T."/>
            <person name="Matsumi R."/>
            <person name="Fujiwara S."/>
            <person name="Imanaka T."/>
        </authorList>
    </citation>
    <scope>NUCLEOTIDE SEQUENCE [LARGE SCALE GENOMIC DNA]</scope>
    <source>
        <strain evidence="3">ATCC BAA-918 / JCM 12380 / KOD1</strain>
    </source>
</reference>
<keyword evidence="3" id="KW-1185">Reference proteome</keyword>
<gene>
    <name evidence="2" type="ordered locus">TK0323</name>
</gene>
<dbReference type="EMBL" id="AP006878">
    <property type="protein sequence ID" value="BAD84512.1"/>
    <property type="molecule type" value="Genomic_DNA"/>
</dbReference>
<keyword evidence="1" id="KW-1133">Transmembrane helix</keyword>
<dbReference type="AlphaFoldDB" id="Q5JG09"/>
<dbReference type="InParanoid" id="Q5JG09"/>
<dbReference type="PATRIC" id="fig|69014.16.peg.320"/>
<sequence>MKRDFLAFPLVLILTLPAVSAAPYWTKPGVYIEYAAMRYEPYIQYRLSQGDRPEWIQTSLMVYNYSGVLYILRTFNDTIVEFRLKKERDYIRSNVQVTLYNVSISTTLPKDISPPVFWNESEVIETEVENSHDLGFEDWKWYRFHVKKVVISGEYLIRVKDYHVIKGNMDYGHTMLFDDPANPLNKGNSFSLYPISIKIQDARIDNERVLKGRYTKFYPPTKTVVTGAYALNITQPFGKGYNILSILMGTLIYTFDASDGKLIATYNDGPDLWAVGILDAQFTDEYGQYKMEVEHEESYASGLVLRSFKIARENVKGEVSFNKPIAKAAYLFYASLVLLGLGLVLNIKASDKRGGD</sequence>
<keyword evidence="1" id="KW-0812">Transmembrane</keyword>
<dbReference type="EnsemblBacteria" id="BAD84512">
    <property type="protein sequence ID" value="BAD84512"/>
    <property type="gene ID" value="TK0323"/>
</dbReference>
<name>Q5JG09_THEKO</name>
<dbReference type="PhylomeDB" id="Q5JG09"/>
<dbReference type="OrthoDB" id="97597at2157"/>
<dbReference type="STRING" id="69014.TK0323"/>
<dbReference type="GeneID" id="78446828"/>
<dbReference type="Proteomes" id="UP000000536">
    <property type="component" value="Chromosome"/>
</dbReference>
<proteinExistence type="predicted"/>